<dbReference type="PANTHER" id="PTHR37419">
    <property type="entry name" value="SERINE/THREONINE-PROTEIN KINASE TOXIN HIPA"/>
    <property type="match status" value="1"/>
</dbReference>
<proteinExistence type="inferred from homology"/>
<dbReference type="InterPro" id="IPR012893">
    <property type="entry name" value="HipA-like_C"/>
</dbReference>
<gene>
    <name evidence="6" type="ORF">BHAP_2159</name>
</gene>
<dbReference type="GO" id="GO:0005829">
    <property type="term" value="C:cytosol"/>
    <property type="evidence" value="ECO:0007669"/>
    <property type="project" value="TreeGrafter"/>
</dbReference>
<dbReference type="RefSeq" id="WP_094730675.1">
    <property type="nucleotide sequence ID" value="NZ_MWWY01000049.1"/>
</dbReference>
<dbReference type="GO" id="GO:0004674">
    <property type="term" value="F:protein serine/threonine kinase activity"/>
    <property type="evidence" value="ECO:0007669"/>
    <property type="project" value="TreeGrafter"/>
</dbReference>
<dbReference type="Proteomes" id="UP000216074">
    <property type="component" value="Unassembled WGS sequence"/>
</dbReference>
<evidence type="ECO:0000256" key="3">
    <source>
        <dbReference type="ARBA" id="ARBA00022777"/>
    </source>
</evidence>
<dbReference type="NCBIfam" id="TIGR03071">
    <property type="entry name" value="couple_hipA"/>
    <property type="match status" value="1"/>
</dbReference>
<dbReference type="Gene3D" id="1.10.1070.20">
    <property type="match status" value="1"/>
</dbReference>
<dbReference type="Pfam" id="PF13657">
    <property type="entry name" value="Couple_hipA"/>
    <property type="match status" value="1"/>
</dbReference>
<protein>
    <submittedName>
        <fullName evidence="6">Transcriptional regulator</fullName>
    </submittedName>
</protein>
<dbReference type="InterPro" id="IPR052028">
    <property type="entry name" value="HipA_Ser/Thr_kinase"/>
</dbReference>
<keyword evidence="3" id="KW-0418">Kinase</keyword>
<reference evidence="6 7" key="1">
    <citation type="journal article" date="2017" name="BMC Genomics">
        <title>Comparative genomic and phylogenomic analyses of the Bifidobacteriaceae family.</title>
        <authorList>
            <person name="Lugli G.A."/>
            <person name="Milani C."/>
            <person name="Turroni F."/>
            <person name="Duranti S."/>
            <person name="Mancabelli L."/>
            <person name="Mangifesta M."/>
            <person name="Ferrario C."/>
            <person name="Modesto M."/>
            <person name="Mattarelli P."/>
            <person name="Jiri K."/>
            <person name="van Sinderen D."/>
            <person name="Ventura M."/>
        </authorList>
    </citation>
    <scope>NUCLEOTIDE SEQUENCE [LARGE SCALE GENOMIC DNA]</scope>
    <source>
        <strain evidence="6 7">DSM 100202</strain>
    </source>
</reference>
<dbReference type="Pfam" id="PF07804">
    <property type="entry name" value="HipA_C"/>
    <property type="match status" value="1"/>
</dbReference>
<comment type="similarity">
    <text evidence="1">Belongs to the HipA Ser/Thr kinase family.</text>
</comment>
<evidence type="ECO:0000256" key="1">
    <source>
        <dbReference type="ARBA" id="ARBA00010164"/>
    </source>
</evidence>
<evidence type="ECO:0000313" key="7">
    <source>
        <dbReference type="Proteomes" id="UP000216074"/>
    </source>
</evidence>
<dbReference type="AlphaFoldDB" id="A0A261FSH9"/>
<dbReference type="EMBL" id="MWWY01000049">
    <property type="protein sequence ID" value="OZG62109.1"/>
    <property type="molecule type" value="Genomic_DNA"/>
</dbReference>
<dbReference type="InterPro" id="IPR017508">
    <property type="entry name" value="HipA_N1"/>
</dbReference>
<evidence type="ECO:0000259" key="5">
    <source>
        <dbReference type="Pfam" id="PF13657"/>
    </source>
</evidence>
<organism evidence="6 7">
    <name type="scientific">Bifidobacterium hapali</name>
    <dbReference type="NCBI Taxonomy" id="1630172"/>
    <lineage>
        <taxon>Bacteria</taxon>
        <taxon>Bacillati</taxon>
        <taxon>Actinomycetota</taxon>
        <taxon>Actinomycetes</taxon>
        <taxon>Bifidobacteriales</taxon>
        <taxon>Bifidobacteriaceae</taxon>
        <taxon>Bifidobacterium</taxon>
    </lineage>
</organism>
<feature type="domain" description="HipA-like C-terminal" evidence="4">
    <location>
        <begin position="148"/>
        <end position="365"/>
    </location>
</feature>
<evidence type="ECO:0000313" key="6">
    <source>
        <dbReference type="EMBL" id="OZG62109.1"/>
    </source>
</evidence>
<dbReference type="OrthoDB" id="3182374at2"/>
<keyword evidence="7" id="KW-1185">Reference proteome</keyword>
<evidence type="ECO:0000256" key="2">
    <source>
        <dbReference type="ARBA" id="ARBA00022679"/>
    </source>
</evidence>
<keyword evidence="2" id="KW-0808">Transferase</keyword>
<evidence type="ECO:0000259" key="4">
    <source>
        <dbReference type="Pfam" id="PF07804"/>
    </source>
</evidence>
<dbReference type="PANTHER" id="PTHR37419:SF1">
    <property type="entry name" value="SERINE_THREONINE-PROTEIN KINASE TOXIN HIPA"/>
    <property type="match status" value="1"/>
</dbReference>
<accession>A0A261FSH9</accession>
<comment type="caution">
    <text evidence="6">The sequence shown here is derived from an EMBL/GenBank/DDBJ whole genome shotgun (WGS) entry which is preliminary data.</text>
</comment>
<dbReference type="CDD" id="cd17808">
    <property type="entry name" value="HipA_Ec_like"/>
    <property type="match status" value="1"/>
</dbReference>
<sequence length="437" mass="49475">MNKIKTLDVLLEDCHIGVLQETETGKHTFTYDLLTPSAAQLSLSMPRRITPWEGTPVEAYIDGILPDDSAIRQHIARTYGVNARNPFSLLTAVGLDCGGGVQFVDPHRHEKDYLEERIIPISEEQIGLRLTNITSNRQSTWQSYGEHWSLNGAQDKIALRFTGGQWYEVEGTAATTHIIKPGIRGLKEQAFNEYLCMKTAERLSLPVAQSNYQMFGQVPAIVSTRWDRRIDDHSVPVSVTRIHQEDMCQAMSVMTSHKYQSDGGPGAVDIVDFLRNNGFPEDDVEFFFRALVFNYLIAGSDAHAKNYAILEPVGQLPRLAPLYDLASMFAYDTARRERKLAMSIGNEYSWERIDLRHWRRFAESCLGHDDWSMLSHALIDLSIRTLPAFLQSSAEALADLSKLTTDGQEDKIELIHRIRDGISRQSSKVLQWFSKDV</sequence>
<feature type="domain" description="HipA N-terminal subdomain 1" evidence="5">
    <location>
        <begin position="7"/>
        <end position="103"/>
    </location>
</feature>
<name>A0A261FSH9_9BIFI</name>